<dbReference type="OrthoDB" id="265955at2759"/>
<dbReference type="EMBL" id="LSMT01000004">
    <property type="protein sequence ID" value="PFX34386.1"/>
    <property type="molecule type" value="Genomic_DNA"/>
</dbReference>
<organism evidence="8 9">
    <name type="scientific">Stylophora pistillata</name>
    <name type="common">Smooth cauliflower coral</name>
    <dbReference type="NCBI Taxonomy" id="50429"/>
    <lineage>
        <taxon>Eukaryota</taxon>
        <taxon>Metazoa</taxon>
        <taxon>Cnidaria</taxon>
        <taxon>Anthozoa</taxon>
        <taxon>Hexacorallia</taxon>
        <taxon>Scleractinia</taxon>
        <taxon>Astrocoeniina</taxon>
        <taxon>Pocilloporidae</taxon>
        <taxon>Stylophora</taxon>
    </lineage>
</organism>
<evidence type="ECO:0000313" key="9">
    <source>
        <dbReference type="Proteomes" id="UP000225706"/>
    </source>
</evidence>
<evidence type="ECO:0000259" key="7">
    <source>
        <dbReference type="PROSITE" id="PS52027"/>
    </source>
</evidence>
<feature type="compositionally biased region" description="Low complexity" evidence="6">
    <location>
        <begin position="122"/>
        <end position="131"/>
    </location>
</feature>
<dbReference type="Pfam" id="PF13913">
    <property type="entry name" value="zf-C2HC_2"/>
    <property type="match status" value="4"/>
</dbReference>
<reference evidence="9" key="1">
    <citation type="journal article" date="2017" name="bioRxiv">
        <title>Comparative analysis of the genomes of Stylophora pistillata and Acropora digitifera provides evidence for extensive differences between species of corals.</title>
        <authorList>
            <person name="Voolstra C.R."/>
            <person name="Li Y."/>
            <person name="Liew Y.J."/>
            <person name="Baumgarten S."/>
            <person name="Zoccola D."/>
            <person name="Flot J.-F."/>
            <person name="Tambutte S."/>
            <person name="Allemand D."/>
            <person name="Aranda M."/>
        </authorList>
    </citation>
    <scope>NUCLEOTIDE SEQUENCE [LARGE SCALE GENOMIC DNA]</scope>
</reference>
<dbReference type="AlphaFoldDB" id="A0A2B4SYL3"/>
<dbReference type="PANTHER" id="PTHR13555">
    <property type="entry name" value="C2H2 ZINC FINGER CGI-62-RELATED"/>
    <property type="match status" value="1"/>
</dbReference>
<feature type="region of interest" description="Disordered" evidence="6">
    <location>
        <begin position="35"/>
        <end position="217"/>
    </location>
</feature>
<feature type="domain" description="C2HC/C3H-type" evidence="7">
    <location>
        <begin position="453"/>
        <end position="482"/>
    </location>
</feature>
<feature type="domain" description="C2HC/C3H-type" evidence="7">
    <location>
        <begin position="341"/>
        <end position="370"/>
    </location>
</feature>
<dbReference type="Gene3D" id="3.30.160.60">
    <property type="entry name" value="Classic Zinc Finger"/>
    <property type="match status" value="4"/>
</dbReference>
<feature type="compositionally biased region" description="Basic and acidic residues" evidence="6">
    <location>
        <begin position="96"/>
        <end position="109"/>
    </location>
</feature>
<keyword evidence="4" id="KW-0862">Zinc</keyword>
<accession>A0A2B4SYL3</accession>
<keyword evidence="2" id="KW-0677">Repeat</keyword>
<keyword evidence="3 5" id="KW-0863">Zinc-finger</keyword>
<protein>
    <submittedName>
        <fullName evidence="8">Zinc finger protein 474</fullName>
    </submittedName>
</protein>
<keyword evidence="9" id="KW-1185">Reference proteome</keyword>
<evidence type="ECO:0000256" key="1">
    <source>
        <dbReference type="ARBA" id="ARBA00022723"/>
    </source>
</evidence>
<evidence type="ECO:0000256" key="2">
    <source>
        <dbReference type="ARBA" id="ARBA00022737"/>
    </source>
</evidence>
<sequence length="512" mass="57581">MPKPQTVMCYICGKEFSSHSLNVHERQCAKRWEMTKQKEKEDAKQQQMRKSSHESRKRRVLPNVPTMDRQQSLSLDDIRGSSSRRASQTRLNAVTIREHGQRLLQERSKSIATTTPLLKPESSLGDISDSSSEQDTLGKLEVQSHSSTEQTTSDDDDVDKSSKATGTVSELNGQQMDFPFSRPGTVTLNRKHLTSNSPRREGSIESLSSDSQETDSVKGTPLAKARFFSSSNPNLMVCYICGREYGSKSLKIHEPQCLKKWRLANPKRSRSPCGRQNGLSKANSVSSLTSQDIAILDDQQVIMTSMSLPHQKLEKQRSASCENLIATTSRRPSRGNIQVSKMVLCYICGKQFTSHSLPIHEKQCLKKWEAQKKVDATEKLKKELQSKKRNSIHLPVTIKIDHVEENNNKKTPSSKRSGSYGDLLSPEQATLDYDSDTADQVQDQESFKPSKPALVVCYLCGREYGSASISIHEKQCLKKWQTSEARKAHEKSKSAKEKKLTGSRQKPKSFVF</sequence>
<dbReference type="GO" id="GO:0008270">
    <property type="term" value="F:zinc ion binding"/>
    <property type="evidence" value="ECO:0007669"/>
    <property type="project" value="UniProtKB-KW"/>
</dbReference>
<dbReference type="InterPro" id="IPR049899">
    <property type="entry name" value="Znf_C2HC_C3H"/>
</dbReference>
<feature type="region of interest" description="Disordered" evidence="6">
    <location>
        <begin position="403"/>
        <end position="422"/>
    </location>
</feature>
<feature type="compositionally biased region" description="Low complexity" evidence="6">
    <location>
        <begin position="141"/>
        <end position="151"/>
    </location>
</feature>
<feature type="region of interest" description="Disordered" evidence="6">
    <location>
        <begin position="483"/>
        <end position="512"/>
    </location>
</feature>
<proteinExistence type="predicted"/>
<evidence type="ECO:0000256" key="3">
    <source>
        <dbReference type="ARBA" id="ARBA00022771"/>
    </source>
</evidence>
<dbReference type="PROSITE" id="PS52027">
    <property type="entry name" value="ZF_C2HC_C3H"/>
    <property type="match status" value="4"/>
</dbReference>
<evidence type="ECO:0000256" key="6">
    <source>
        <dbReference type="SAM" id="MobiDB-lite"/>
    </source>
</evidence>
<feature type="compositionally biased region" description="Basic and acidic residues" evidence="6">
    <location>
        <begin position="35"/>
        <end position="44"/>
    </location>
</feature>
<feature type="domain" description="C2HC/C3H-type" evidence="7">
    <location>
        <begin position="5"/>
        <end position="34"/>
    </location>
</feature>
<gene>
    <name evidence="8" type="primary">ZNF474</name>
    <name evidence="8" type="ORF">AWC38_SpisGene620</name>
</gene>
<evidence type="ECO:0000256" key="5">
    <source>
        <dbReference type="PROSITE-ProRule" id="PRU01371"/>
    </source>
</evidence>
<evidence type="ECO:0000313" key="8">
    <source>
        <dbReference type="EMBL" id="PFX34386.1"/>
    </source>
</evidence>
<comment type="caution">
    <text evidence="8">The sequence shown here is derived from an EMBL/GenBank/DDBJ whole genome shotgun (WGS) entry which is preliminary data.</text>
</comment>
<name>A0A2B4SYL3_STYPI</name>
<dbReference type="STRING" id="50429.A0A2B4SYL3"/>
<evidence type="ECO:0000256" key="4">
    <source>
        <dbReference type="ARBA" id="ARBA00022833"/>
    </source>
</evidence>
<dbReference type="Proteomes" id="UP000225706">
    <property type="component" value="Unassembled WGS sequence"/>
</dbReference>
<feature type="compositionally biased region" description="Polar residues" evidence="6">
    <location>
        <begin position="164"/>
        <end position="175"/>
    </location>
</feature>
<dbReference type="InterPro" id="IPR026319">
    <property type="entry name" value="ZC2HC1A/B-like"/>
</dbReference>
<feature type="compositionally biased region" description="Basic and acidic residues" evidence="6">
    <location>
        <begin position="484"/>
        <end position="500"/>
    </location>
</feature>
<keyword evidence="1" id="KW-0479">Metal-binding</keyword>
<dbReference type="PANTHER" id="PTHR13555:SF68">
    <property type="entry name" value="ZINC FINGER PROTEIN 474"/>
    <property type="match status" value="1"/>
</dbReference>
<feature type="compositionally biased region" description="Polar residues" evidence="6">
    <location>
        <begin position="68"/>
        <end position="92"/>
    </location>
</feature>
<feature type="domain" description="C2HC/C3H-type" evidence="7">
    <location>
        <begin position="234"/>
        <end position="263"/>
    </location>
</feature>